<protein>
    <submittedName>
        <fullName evidence="1">Uncharacterized protein</fullName>
    </submittedName>
</protein>
<sequence length="50" mass="6006">MTRMTIKYDNFEEVETIICILQDKVEIKKISKEYEKGKHKKVYIDVVKSI</sequence>
<evidence type="ECO:0000313" key="2">
    <source>
        <dbReference type="Proteomes" id="UP000191448"/>
    </source>
</evidence>
<gene>
    <name evidence="1" type="ORF">CLTHE_02050</name>
</gene>
<dbReference type="AlphaFoldDB" id="A0A1V4SZ45"/>
<comment type="caution">
    <text evidence="1">The sequence shown here is derived from an EMBL/GenBank/DDBJ whole genome shotgun (WGS) entry which is preliminary data.</text>
</comment>
<evidence type="ECO:0000313" key="1">
    <source>
        <dbReference type="EMBL" id="OPX50904.1"/>
    </source>
</evidence>
<proteinExistence type="predicted"/>
<reference evidence="1 2" key="1">
    <citation type="submission" date="2016-02" db="EMBL/GenBank/DDBJ databases">
        <title>Genome sequence of Clostridium thermobutyricum DSM 4928.</title>
        <authorList>
            <person name="Poehlein A."/>
            <person name="Daniel R."/>
        </authorList>
    </citation>
    <scope>NUCLEOTIDE SEQUENCE [LARGE SCALE GENOMIC DNA]</scope>
    <source>
        <strain evidence="1 2">DSM 4928</strain>
    </source>
</reference>
<accession>A0A1V4SZ45</accession>
<name>A0A1V4SZ45_9CLOT</name>
<dbReference type="EMBL" id="LTAY01000010">
    <property type="protein sequence ID" value="OPX50904.1"/>
    <property type="molecule type" value="Genomic_DNA"/>
</dbReference>
<dbReference type="Proteomes" id="UP000191448">
    <property type="component" value="Unassembled WGS sequence"/>
</dbReference>
<organism evidence="1 2">
    <name type="scientific">Clostridium thermobutyricum DSM 4928</name>
    <dbReference type="NCBI Taxonomy" id="1121339"/>
    <lineage>
        <taxon>Bacteria</taxon>
        <taxon>Bacillati</taxon>
        <taxon>Bacillota</taxon>
        <taxon>Clostridia</taxon>
        <taxon>Eubacteriales</taxon>
        <taxon>Clostridiaceae</taxon>
        <taxon>Clostridium</taxon>
    </lineage>
</organism>
<dbReference type="RefSeq" id="WP_169840771.1">
    <property type="nucleotide sequence ID" value="NZ_LTAY01000010.1"/>
</dbReference>